<dbReference type="EMBL" id="PP911589">
    <property type="protein sequence ID" value="XCA47373.1"/>
    <property type="molecule type" value="Genomic_DNA"/>
</dbReference>
<sequence length="134" mass="15869">MRNKSLVFSWWLWALSALYYLGFNPYSPLLPLLLAVGVAVYLVSIRFKRDYHWSKQVFIIVLEILFAFLSYVKDPSRSLLHTNDVIFNFVVLLIYLVYVRLNSTDVYTLYFKTFPESHRGETLIEHMKKLIGRP</sequence>
<organism evidence="2">
    <name type="scientific">Micromonas commoda virus</name>
    <dbReference type="NCBI Taxonomy" id="3057169"/>
    <lineage>
        <taxon>Viruses</taxon>
        <taxon>Varidnaviria</taxon>
        <taxon>Bamfordvirae</taxon>
        <taxon>Nucleocytoviricota</taxon>
        <taxon>Megaviricetes</taxon>
        <taxon>Algavirales</taxon>
        <taxon>Phycodnaviridae</taxon>
    </lineage>
</organism>
<keyword evidence="1" id="KW-0472">Membrane</keyword>
<feature type="transmembrane region" description="Helical" evidence="1">
    <location>
        <begin position="29"/>
        <end position="45"/>
    </location>
</feature>
<keyword evidence="1" id="KW-0812">Transmembrane</keyword>
<evidence type="ECO:0000256" key="1">
    <source>
        <dbReference type="SAM" id="Phobius"/>
    </source>
</evidence>
<protein>
    <submittedName>
        <fullName evidence="2">Uncharacterized protein</fullName>
    </submittedName>
</protein>
<feature type="transmembrane region" description="Helical" evidence="1">
    <location>
        <begin position="85"/>
        <end position="101"/>
    </location>
</feature>
<feature type="transmembrane region" description="Helical" evidence="1">
    <location>
        <begin position="57"/>
        <end position="73"/>
    </location>
</feature>
<evidence type="ECO:0000313" key="2">
    <source>
        <dbReference type="EMBL" id="XCA47373.1"/>
    </source>
</evidence>
<feature type="transmembrane region" description="Helical" evidence="1">
    <location>
        <begin position="7"/>
        <end position="23"/>
    </location>
</feature>
<proteinExistence type="predicted"/>
<reference evidence="2" key="1">
    <citation type="submission" date="2024-06" db="EMBL/GenBank/DDBJ databases">
        <title>Evidence of context-dependent and transient costs of resisting viral infection in isolates of the marine microalga Micromonas sp. (class Mamiellophyceae).</title>
        <authorList>
            <person name="Bedi de Silva A."/>
            <person name="Schvarcz C.R."/>
            <person name="Steward G.R."/>
            <person name="Edwards K.F."/>
        </authorList>
    </citation>
    <scope>NUCLEOTIDE SEQUENCE</scope>
    <source>
        <strain evidence="2">McV-KB2</strain>
    </source>
</reference>
<keyword evidence="1" id="KW-1133">Transmembrane helix</keyword>
<accession>A0AAU7YNS1</accession>
<name>A0AAU7YNS1_9PHYC</name>